<name>A0ACA9KNX8_9GLOM</name>
<keyword evidence="2" id="KW-1185">Reference proteome</keyword>
<sequence>MANANEKFTEGPSSQEISFVHVDPSSSPNLTLTDLENLLKKLYEKVRHKLTLTSEELLAPRKQRKISKPPRAQNEFIMFRKEYISRERKKDPNRIKSMKARELSKEASVAWKTESAEFPAMGQFFKILSDVAIERHRKAYPGYIYEPDKKKDKHKDEPEGWFKEYIDINQCA</sequence>
<evidence type="ECO:0000313" key="1">
    <source>
        <dbReference type="EMBL" id="CAG8484550.1"/>
    </source>
</evidence>
<reference evidence="1" key="1">
    <citation type="submission" date="2021-06" db="EMBL/GenBank/DDBJ databases">
        <authorList>
            <person name="Kallberg Y."/>
            <person name="Tangrot J."/>
            <person name="Rosling A."/>
        </authorList>
    </citation>
    <scope>NUCLEOTIDE SEQUENCE</scope>
    <source>
        <strain evidence="1">28 12/20/2015</strain>
    </source>
</reference>
<organism evidence="1 2">
    <name type="scientific">Cetraspora pellucida</name>
    <dbReference type="NCBI Taxonomy" id="1433469"/>
    <lineage>
        <taxon>Eukaryota</taxon>
        <taxon>Fungi</taxon>
        <taxon>Fungi incertae sedis</taxon>
        <taxon>Mucoromycota</taxon>
        <taxon>Glomeromycotina</taxon>
        <taxon>Glomeromycetes</taxon>
        <taxon>Diversisporales</taxon>
        <taxon>Gigasporaceae</taxon>
        <taxon>Cetraspora</taxon>
    </lineage>
</organism>
<comment type="caution">
    <text evidence="1">The sequence shown here is derived from an EMBL/GenBank/DDBJ whole genome shotgun (WGS) entry which is preliminary data.</text>
</comment>
<dbReference type="EMBL" id="CAJVPW010001457">
    <property type="protein sequence ID" value="CAG8484550.1"/>
    <property type="molecule type" value="Genomic_DNA"/>
</dbReference>
<evidence type="ECO:0000313" key="2">
    <source>
        <dbReference type="Proteomes" id="UP000789366"/>
    </source>
</evidence>
<accession>A0ACA9KNX8</accession>
<proteinExistence type="predicted"/>
<dbReference type="Proteomes" id="UP000789366">
    <property type="component" value="Unassembled WGS sequence"/>
</dbReference>
<gene>
    <name evidence="1" type="ORF">SPELUC_LOCUS2276</name>
</gene>
<protein>
    <submittedName>
        <fullName evidence="1">11202_t:CDS:1</fullName>
    </submittedName>
</protein>